<evidence type="ECO:0000313" key="3">
    <source>
        <dbReference type="Proteomes" id="UP001160499"/>
    </source>
</evidence>
<evidence type="ECO:0000259" key="1">
    <source>
        <dbReference type="Pfam" id="PF04149"/>
    </source>
</evidence>
<name>A0ABT6LVZ2_9ACTN</name>
<evidence type="ECO:0000313" key="2">
    <source>
        <dbReference type="EMBL" id="MDH6220494.1"/>
    </source>
</evidence>
<gene>
    <name evidence="2" type="ORF">M2283_007834</name>
</gene>
<accession>A0ABT6LVZ2</accession>
<organism evidence="2 3">
    <name type="scientific">Streptomyces pseudovenezuelae</name>
    <dbReference type="NCBI Taxonomy" id="67350"/>
    <lineage>
        <taxon>Bacteria</taxon>
        <taxon>Bacillati</taxon>
        <taxon>Actinomycetota</taxon>
        <taxon>Actinomycetes</taxon>
        <taxon>Kitasatosporales</taxon>
        <taxon>Streptomycetaceae</taxon>
        <taxon>Streptomyces</taxon>
        <taxon>Streptomyces aurantiacus group</taxon>
    </lineage>
</organism>
<dbReference type="RefSeq" id="WP_280881260.1">
    <property type="nucleotide sequence ID" value="NZ_JARXVH010000017.1"/>
</dbReference>
<sequence>MSTTQLHWFKSSYSDDNEPGDCVEVAVAPTTIHIRDSKSPRSAHVTVTPTTWTDFLERL</sequence>
<proteinExistence type="predicted"/>
<dbReference type="Proteomes" id="UP001160499">
    <property type="component" value="Unassembled WGS sequence"/>
</dbReference>
<dbReference type="EMBL" id="JARXVH010000017">
    <property type="protein sequence ID" value="MDH6220494.1"/>
    <property type="molecule type" value="Genomic_DNA"/>
</dbReference>
<feature type="domain" description="DUF397" evidence="1">
    <location>
        <begin position="6"/>
        <end position="58"/>
    </location>
</feature>
<comment type="caution">
    <text evidence="2">The sequence shown here is derived from an EMBL/GenBank/DDBJ whole genome shotgun (WGS) entry which is preliminary data.</text>
</comment>
<protein>
    <recommendedName>
        <fullName evidence="1">DUF397 domain-containing protein</fullName>
    </recommendedName>
</protein>
<dbReference type="InterPro" id="IPR007278">
    <property type="entry name" value="DUF397"/>
</dbReference>
<reference evidence="2 3" key="1">
    <citation type="submission" date="2023-04" db="EMBL/GenBank/DDBJ databases">
        <title>Forest soil microbial communities from Buena Vista Peninsula, Colon Province, Panama.</title>
        <authorList>
            <person name="Bouskill N."/>
        </authorList>
    </citation>
    <scope>NUCLEOTIDE SEQUENCE [LARGE SCALE GENOMIC DNA]</scope>
    <source>
        <strain evidence="2 3">GGS1</strain>
    </source>
</reference>
<keyword evidence="3" id="KW-1185">Reference proteome</keyword>
<dbReference type="Pfam" id="PF04149">
    <property type="entry name" value="DUF397"/>
    <property type="match status" value="1"/>
</dbReference>